<dbReference type="AlphaFoldDB" id="A0A7J6DY37"/>
<evidence type="ECO:0000313" key="1">
    <source>
        <dbReference type="EMBL" id="KAF4350991.1"/>
    </source>
</evidence>
<accession>A0A7J6DY37</accession>
<protein>
    <submittedName>
        <fullName evidence="1">Uncharacterized protein</fullName>
    </submittedName>
</protein>
<dbReference type="Proteomes" id="UP000525078">
    <property type="component" value="Unassembled WGS sequence"/>
</dbReference>
<comment type="caution">
    <text evidence="1">The sequence shown here is derived from an EMBL/GenBank/DDBJ whole genome shotgun (WGS) entry which is preliminary data.</text>
</comment>
<dbReference type="OrthoDB" id="764584at2759"/>
<proteinExistence type="predicted"/>
<evidence type="ECO:0000313" key="2">
    <source>
        <dbReference type="EMBL" id="KAF4355096.1"/>
    </source>
</evidence>
<reference evidence="3 4" key="1">
    <citation type="journal article" date="2020" name="bioRxiv">
        <title>Sequence and annotation of 42 cannabis genomes reveals extensive copy number variation in cannabinoid synthesis and pathogen resistance genes.</title>
        <authorList>
            <person name="Mckernan K.J."/>
            <person name="Helbert Y."/>
            <person name="Kane L.T."/>
            <person name="Ebling H."/>
            <person name="Zhang L."/>
            <person name="Liu B."/>
            <person name="Eaton Z."/>
            <person name="Mclaughlin S."/>
            <person name="Kingan S."/>
            <person name="Baybayan P."/>
            <person name="Concepcion G."/>
            <person name="Jordan M."/>
            <person name="Riva A."/>
            <person name="Barbazuk W."/>
            <person name="Harkins T."/>
        </authorList>
    </citation>
    <scope>NUCLEOTIDE SEQUENCE [LARGE SCALE GENOMIC DNA]</scope>
    <source>
        <strain evidence="3 4">cv. Jamaican Lion 4</strain>
        <strain evidence="2">Father</strain>
        <strain evidence="1">Mother</strain>
        <tissue evidence="1">Leaf</tissue>
    </source>
</reference>
<dbReference type="PANTHER" id="PTHR33702">
    <property type="entry name" value="BNAA09G40010D PROTEIN"/>
    <property type="match status" value="1"/>
</dbReference>
<dbReference type="EMBL" id="JAATIQ010000462">
    <property type="protein sequence ID" value="KAF4355096.1"/>
    <property type="molecule type" value="Genomic_DNA"/>
</dbReference>
<name>A0A7J6DY37_CANSA</name>
<keyword evidence="4" id="KW-1185">Reference proteome</keyword>
<evidence type="ECO:0000313" key="4">
    <source>
        <dbReference type="Proteomes" id="UP000583929"/>
    </source>
</evidence>
<evidence type="ECO:0000313" key="3">
    <source>
        <dbReference type="Proteomes" id="UP000525078"/>
    </source>
</evidence>
<dbReference type="Proteomes" id="UP000583929">
    <property type="component" value="Unassembled WGS sequence"/>
</dbReference>
<dbReference type="PANTHER" id="PTHR33702:SF2">
    <property type="match status" value="1"/>
</dbReference>
<organism evidence="1 3">
    <name type="scientific">Cannabis sativa</name>
    <name type="common">Hemp</name>
    <name type="synonym">Marijuana</name>
    <dbReference type="NCBI Taxonomy" id="3483"/>
    <lineage>
        <taxon>Eukaryota</taxon>
        <taxon>Viridiplantae</taxon>
        <taxon>Streptophyta</taxon>
        <taxon>Embryophyta</taxon>
        <taxon>Tracheophyta</taxon>
        <taxon>Spermatophyta</taxon>
        <taxon>Magnoliopsida</taxon>
        <taxon>eudicotyledons</taxon>
        <taxon>Gunneridae</taxon>
        <taxon>Pentapetalae</taxon>
        <taxon>rosids</taxon>
        <taxon>fabids</taxon>
        <taxon>Rosales</taxon>
        <taxon>Cannabaceae</taxon>
        <taxon>Cannabis</taxon>
    </lineage>
</organism>
<dbReference type="EMBL" id="JAATIP010000351">
    <property type="protein sequence ID" value="KAF4350991.1"/>
    <property type="molecule type" value="Genomic_DNA"/>
</dbReference>
<sequence length="137" mass="15874">MEIVPTTYYENLKKYFKRKKYHQKPTKRKLLITRLGGGRGSGQRQRRRRPRKLMVELRKIVVSPVKLLAKFHETYVDLMIRLAGNMGGAGAFSGKKVAKRKEIAMVCCGSNQEFVDSRLLMEIYKRLAPNNNSQMIN</sequence>
<gene>
    <name evidence="1" type="ORF">F8388_021698</name>
    <name evidence="2" type="ORF">G4B88_004308</name>
</gene>